<dbReference type="InterPro" id="IPR037029">
    <property type="entry name" value="Alliinase_N_sf"/>
</dbReference>
<dbReference type="InterPro" id="IPR015424">
    <property type="entry name" value="PyrdxlP-dep_Trfase"/>
</dbReference>
<dbReference type="SUPFAM" id="SSF53383">
    <property type="entry name" value="PLP-dependent transferases"/>
    <property type="match status" value="1"/>
</dbReference>
<dbReference type="Gene3D" id="2.10.25.30">
    <property type="entry name" value="EGF-like, alliinase"/>
    <property type="match status" value="1"/>
</dbReference>
<feature type="non-terminal residue" evidence="7">
    <location>
        <position position="1"/>
    </location>
</feature>
<evidence type="ECO:0000259" key="6">
    <source>
        <dbReference type="Pfam" id="PF04864"/>
    </source>
</evidence>
<dbReference type="Gene3D" id="3.40.640.10">
    <property type="entry name" value="Type I PLP-dependent aspartate aminotransferase-like (Major domain)"/>
    <property type="match status" value="1"/>
</dbReference>
<evidence type="ECO:0000259" key="5">
    <source>
        <dbReference type="Pfam" id="PF04863"/>
    </source>
</evidence>
<dbReference type="EMBL" id="RWGY01000051">
    <property type="protein sequence ID" value="TVU06433.1"/>
    <property type="molecule type" value="Genomic_DNA"/>
</dbReference>
<evidence type="ECO:0000256" key="4">
    <source>
        <dbReference type="SAM" id="Phobius"/>
    </source>
</evidence>
<dbReference type="Gramene" id="TVU06433">
    <property type="protein sequence ID" value="TVU06433"/>
    <property type="gene ID" value="EJB05_49649"/>
</dbReference>
<evidence type="ECO:0000313" key="8">
    <source>
        <dbReference type="Proteomes" id="UP000324897"/>
    </source>
</evidence>
<keyword evidence="4" id="KW-0472">Membrane</keyword>
<comment type="cofactor">
    <cofactor evidence="1">
        <name>pyridoxal 5'-phosphate</name>
        <dbReference type="ChEBI" id="CHEBI:597326"/>
    </cofactor>
</comment>
<dbReference type="GO" id="GO:0016846">
    <property type="term" value="F:carbon-sulfur lyase activity"/>
    <property type="evidence" value="ECO:0007669"/>
    <property type="project" value="InterPro"/>
</dbReference>
<protein>
    <recommendedName>
        <fullName evidence="9">Alliinase C-terminal domain-containing protein</fullName>
    </recommendedName>
</protein>
<keyword evidence="4" id="KW-1133">Transmembrane helix</keyword>
<keyword evidence="4" id="KW-0812">Transmembrane</keyword>
<dbReference type="InterPro" id="IPR050478">
    <property type="entry name" value="Ethylene_sulfur-biosynth"/>
</dbReference>
<dbReference type="InterPro" id="IPR006948">
    <property type="entry name" value="Alliinase_C"/>
</dbReference>
<feature type="domain" description="Alliinase EGF-like" evidence="5">
    <location>
        <begin position="53"/>
        <end position="108"/>
    </location>
</feature>
<gene>
    <name evidence="7" type="ORF">EJB05_49649</name>
</gene>
<reference evidence="7 8" key="1">
    <citation type="journal article" date="2019" name="Sci. Rep.">
        <title>A high-quality genome of Eragrostis curvula grass provides insights into Poaceae evolution and supports new strategies to enhance forage quality.</title>
        <authorList>
            <person name="Carballo J."/>
            <person name="Santos B.A.C.M."/>
            <person name="Zappacosta D."/>
            <person name="Garbus I."/>
            <person name="Selva J.P."/>
            <person name="Gallo C.A."/>
            <person name="Diaz A."/>
            <person name="Albertini E."/>
            <person name="Caccamo M."/>
            <person name="Echenique V."/>
        </authorList>
    </citation>
    <scope>NUCLEOTIDE SEQUENCE [LARGE SCALE GENOMIC DNA]</scope>
    <source>
        <strain evidence="8">cv. Victoria</strain>
        <tissue evidence="7">Leaf</tissue>
    </source>
</reference>
<keyword evidence="8" id="KW-1185">Reference proteome</keyword>
<dbReference type="Proteomes" id="UP000324897">
    <property type="component" value="Unassembled WGS sequence"/>
</dbReference>
<keyword evidence="3" id="KW-0663">Pyridoxal phosphate</keyword>
<comment type="similarity">
    <text evidence="2">Belongs to the alliinase family.</text>
</comment>
<dbReference type="Gene3D" id="3.90.1150.10">
    <property type="entry name" value="Aspartate Aminotransferase, domain 1"/>
    <property type="match status" value="1"/>
</dbReference>
<evidence type="ECO:0000256" key="1">
    <source>
        <dbReference type="ARBA" id="ARBA00001933"/>
    </source>
</evidence>
<dbReference type="CDD" id="cd00609">
    <property type="entry name" value="AAT_like"/>
    <property type="match status" value="1"/>
</dbReference>
<evidence type="ECO:0008006" key="9">
    <source>
        <dbReference type="Google" id="ProtNLM"/>
    </source>
</evidence>
<accession>A0A5J9T4U9</accession>
<dbReference type="Pfam" id="PF04863">
    <property type="entry name" value="EGF_alliinase"/>
    <property type="match status" value="1"/>
</dbReference>
<evidence type="ECO:0000256" key="2">
    <source>
        <dbReference type="ARBA" id="ARBA00006312"/>
    </source>
</evidence>
<dbReference type="InterPro" id="IPR006947">
    <property type="entry name" value="EGF_alliinase"/>
</dbReference>
<name>A0A5J9T4U9_9POAL</name>
<organism evidence="7 8">
    <name type="scientific">Eragrostis curvula</name>
    <name type="common">weeping love grass</name>
    <dbReference type="NCBI Taxonomy" id="38414"/>
    <lineage>
        <taxon>Eukaryota</taxon>
        <taxon>Viridiplantae</taxon>
        <taxon>Streptophyta</taxon>
        <taxon>Embryophyta</taxon>
        <taxon>Tracheophyta</taxon>
        <taxon>Spermatophyta</taxon>
        <taxon>Magnoliopsida</taxon>
        <taxon>Liliopsida</taxon>
        <taxon>Poales</taxon>
        <taxon>Poaceae</taxon>
        <taxon>PACMAD clade</taxon>
        <taxon>Chloridoideae</taxon>
        <taxon>Eragrostideae</taxon>
        <taxon>Eragrostidinae</taxon>
        <taxon>Eragrostis</taxon>
    </lineage>
</organism>
<evidence type="ECO:0000313" key="7">
    <source>
        <dbReference type="EMBL" id="TVU06433.1"/>
    </source>
</evidence>
<dbReference type="AlphaFoldDB" id="A0A5J9T4U9"/>
<feature type="domain" description="Alliinase C-terminal" evidence="6">
    <location>
        <begin position="110"/>
        <end position="465"/>
    </location>
</feature>
<dbReference type="InterPro" id="IPR015422">
    <property type="entry name" value="PyrdxlP-dep_Trfase_small"/>
</dbReference>
<dbReference type="PANTHER" id="PTHR43795">
    <property type="entry name" value="BIFUNCTIONAL ASPARTATE AMINOTRANSFERASE AND GLUTAMATE/ASPARTATE-PREPHENATE AMINOTRANSFERASE-RELATED"/>
    <property type="match status" value="1"/>
</dbReference>
<evidence type="ECO:0000256" key="3">
    <source>
        <dbReference type="ARBA" id="ARBA00022898"/>
    </source>
</evidence>
<dbReference type="Pfam" id="PF04864">
    <property type="entry name" value="Alliinase_C"/>
    <property type="match status" value="1"/>
</dbReference>
<sequence>MEAVAAAGQRRPASTWLLAFYSSLLLNVLLLAHHFLRPFGGVVATGGDSCGLSWALQPAKEAEAGAATECSGHGQVFLDGITGENGRPGCECNRCFGGPDCSVRMANCSANAASGNPLFLEPYWKRNAATGSVMVSAWHRLGYITTDGEYQSVELQRLIRQLHRTVGNAAVDDKHLVFGTGSIQLVNALVHALSSPDAASPPARVVATAPYYASYRTQTRMFDGREYGWGGTTTAWANASSNATHGFIELVASPNNPDTLMQERVLRGSAAIVDRAYYWPHFTHIPAPADDDIMLFTASKLSGNAGSRFGWALIRDENVAERANDYVQESTMGASRDSQLRMLVVIKAILANLHGKEDIFAFGHDVMSTRWRRLNAVVSRSRRISLQKIPPQYCTYFKRTRAPSPAYAWIKCEREEDQDCHEVLLKAKVITRSGVGSEASSRYTRASLLKTDDDFDMLLEMITDLVNDEKYSTTAGSSPMSVNTQRK</sequence>
<dbReference type="OrthoDB" id="2020362at2759"/>
<feature type="transmembrane region" description="Helical" evidence="4">
    <location>
        <begin position="16"/>
        <end position="36"/>
    </location>
</feature>
<dbReference type="PANTHER" id="PTHR43795:SF20">
    <property type="entry name" value="TRYPTOPHAN AMINOTRANSFERASE-RELATED PROTEIN 3"/>
    <property type="match status" value="1"/>
</dbReference>
<dbReference type="GO" id="GO:0008483">
    <property type="term" value="F:transaminase activity"/>
    <property type="evidence" value="ECO:0007669"/>
    <property type="project" value="TreeGrafter"/>
</dbReference>
<dbReference type="InterPro" id="IPR015421">
    <property type="entry name" value="PyrdxlP-dep_Trfase_major"/>
</dbReference>
<comment type="caution">
    <text evidence="7">The sequence shown here is derived from an EMBL/GenBank/DDBJ whole genome shotgun (WGS) entry which is preliminary data.</text>
</comment>
<dbReference type="GO" id="GO:0006520">
    <property type="term" value="P:amino acid metabolic process"/>
    <property type="evidence" value="ECO:0007669"/>
    <property type="project" value="TreeGrafter"/>
</dbReference>
<proteinExistence type="inferred from homology"/>